<evidence type="ECO:0000313" key="1">
    <source>
        <dbReference type="EMBL" id="AGM15581.1"/>
    </source>
</evidence>
<name>A0AC59EX88_9VIRU</name>
<organism evidence="1 2">
    <name type="scientific">Phaeocystis globosa virus PgV-16T</name>
    <dbReference type="NCBI Taxonomy" id="3071227"/>
    <lineage>
        <taxon>Viruses</taxon>
        <taxon>Varidnaviria</taxon>
        <taxon>Bamfordvirae</taxon>
        <taxon>Nucleocytoviricota</taxon>
        <taxon>Megaviricetes</taxon>
        <taxon>Imitervirales</taxon>
        <taxon>Mesomimiviridae</taxon>
        <taxon>Tethysvirus</taxon>
        <taxon>Tethysvirus hollandense</taxon>
    </lineage>
</organism>
<gene>
    <name evidence="1" type="ORF">PGCG_00270</name>
</gene>
<accession>A0AC59EX88</accession>
<dbReference type="EMBL" id="KC662249">
    <property type="protein sequence ID" value="AGM15581.1"/>
    <property type="molecule type" value="Genomic_DNA"/>
</dbReference>
<evidence type="ECO:0000313" key="2">
    <source>
        <dbReference type="Proteomes" id="UP000204225"/>
    </source>
</evidence>
<protein>
    <submittedName>
        <fullName evidence="1">Uncharacterized protein</fullName>
    </submittedName>
</protein>
<reference evidence="1 2" key="1">
    <citation type="journal article" date="2013" name="Proc. Natl. Acad. Sci. U.S.A.">
        <title>Genome of Phaeocystis globosa virus PgV-16T highlights the common ancestry of the largest known DNA viruses infecting eukaryotes.</title>
        <authorList>
            <person name="Santini S."/>
            <person name="Jeudy S."/>
            <person name="Bartoli J."/>
            <person name="Poirot O."/>
            <person name="Lescot M."/>
            <person name="Abergel C."/>
            <person name="Barbe V."/>
            <person name="Wommack K.E."/>
            <person name="Noordeloos A.A."/>
            <person name="Brussaard C.P."/>
            <person name="Claverie J.M."/>
        </authorList>
    </citation>
    <scope>NUCLEOTIDE SEQUENCE [LARGE SCALE GENOMIC DNA]</scope>
    <source>
        <strain evidence="1 2">16T</strain>
    </source>
</reference>
<sequence>MSVLDDQQKEDLKNMITANETEDVTEDIRGSKKSARIHADINHMLSLKKKYHRLAKSNPKEFEAICLKRCDFLYNSFPDIFKGIKTDTIDLNIMYKFLDVLKKIEDGEIDQHEGSYIVGQHLKEIYVDSALRIQQKKDSNNRKKKGPSKPKSSTANEAETETKPLSYREFKNLPK</sequence>
<dbReference type="Proteomes" id="UP000204225">
    <property type="component" value="Segment"/>
</dbReference>
<keyword evidence="2" id="KW-1185">Reference proteome</keyword>
<proteinExistence type="predicted"/>